<proteinExistence type="predicted"/>
<dbReference type="AlphaFoldDB" id="A0A226E0U4"/>
<reference evidence="2 3" key="1">
    <citation type="submission" date="2015-12" db="EMBL/GenBank/DDBJ databases">
        <title>The genome of Folsomia candida.</title>
        <authorList>
            <person name="Faddeeva A."/>
            <person name="Derks M.F."/>
            <person name="Anvar Y."/>
            <person name="Smit S."/>
            <person name="Van Straalen N."/>
            <person name="Roelofs D."/>
        </authorList>
    </citation>
    <scope>NUCLEOTIDE SEQUENCE [LARGE SCALE GENOMIC DNA]</scope>
    <source>
        <strain evidence="2 3">VU population</strain>
        <tissue evidence="2">Whole body</tissue>
    </source>
</reference>
<keyword evidence="3" id="KW-1185">Reference proteome</keyword>
<name>A0A226E0U4_FOLCA</name>
<dbReference type="Proteomes" id="UP000198287">
    <property type="component" value="Unassembled WGS sequence"/>
</dbReference>
<accession>A0A226E0U4</accession>
<evidence type="ECO:0000313" key="3">
    <source>
        <dbReference type="Proteomes" id="UP000198287"/>
    </source>
</evidence>
<feature type="transmembrane region" description="Helical" evidence="1">
    <location>
        <begin position="21"/>
        <end position="45"/>
    </location>
</feature>
<evidence type="ECO:0000256" key="1">
    <source>
        <dbReference type="SAM" id="Phobius"/>
    </source>
</evidence>
<keyword evidence="1" id="KW-1133">Transmembrane helix</keyword>
<feature type="transmembrane region" description="Helical" evidence="1">
    <location>
        <begin position="166"/>
        <end position="186"/>
    </location>
</feature>
<keyword evidence="1" id="KW-0812">Transmembrane</keyword>
<protein>
    <submittedName>
        <fullName evidence="2">Uncharacterized protein</fullName>
    </submittedName>
</protein>
<sequence>MGEGRCRCCCVTYQTRVTLFAVTNVFLTTVQLFLPMISSSFILYFTATKQSFQAKYVLHEETMSIFQRIPSIVLRPPDSSQITVEDVGMPHSPLQSDLHVWASWIFVKVVMLAYAVVLYTGARKKSYNLVVSWFALNIPMALHSALLLGMDASLGLLRRKPLNFQIYQGILVAYNFLGLLFVYFFLRRIHSRRGVRYHPEFKRDGTDGKFRDPASLHL</sequence>
<comment type="caution">
    <text evidence="2">The sequence shown here is derived from an EMBL/GenBank/DDBJ whole genome shotgun (WGS) entry which is preliminary data.</text>
</comment>
<keyword evidence="1" id="KW-0472">Membrane</keyword>
<feature type="transmembrane region" description="Helical" evidence="1">
    <location>
        <begin position="127"/>
        <end position="146"/>
    </location>
</feature>
<dbReference type="EMBL" id="LNIX01000008">
    <property type="protein sequence ID" value="OXA50888.1"/>
    <property type="molecule type" value="Genomic_DNA"/>
</dbReference>
<evidence type="ECO:0000313" key="2">
    <source>
        <dbReference type="EMBL" id="OXA50888.1"/>
    </source>
</evidence>
<feature type="transmembrane region" description="Helical" evidence="1">
    <location>
        <begin position="98"/>
        <end position="120"/>
    </location>
</feature>
<gene>
    <name evidence="2" type="ORF">Fcan01_14372</name>
</gene>
<organism evidence="2 3">
    <name type="scientific">Folsomia candida</name>
    <name type="common">Springtail</name>
    <dbReference type="NCBI Taxonomy" id="158441"/>
    <lineage>
        <taxon>Eukaryota</taxon>
        <taxon>Metazoa</taxon>
        <taxon>Ecdysozoa</taxon>
        <taxon>Arthropoda</taxon>
        <taxon>Hexapoda</taxon>
        <taxon>Collembola</taxon>
        <taxon>Entomobryomorpha</taxon>
        <taxon>Isotomoidea</taxon>
        <taxon>Isotomidae</taxon>
        <taxon>Proisotominae</taxon>
        <taxon>Folsomia</taxon>
    </lineage>
</organism>